<proteinExistence type="predicted"/>
<evidence type="ECO:0000313" key="8">
    <source>
        <dbReference type="EMBL" id="KAG7154083.1"/>
    </source>
</evidence>
<feature type="transmembrane region" description="Helical" evidence="6">
    <location>
        <begin position="662"/>
        <end position="683"/>
    </location>
</feature>
<dbReference type="InterPro" id="IPR036259">
    <property type="entry name" value="MFS_trans_sf"/>
</dbReference>
<keyword evidence="9" id="KW-1185">Reference proteome</keyword>
<comment type="subcellular location">
    <subcellularLocation>
        <location evidence="1">Membrane</location>
        <topology evidence="1">Multi-pass membrane protein</topology>
    </subcellularLocation>
</comment>
<accession>A0A8J5JBG0</accession>
<feature type="transmembrane region" description="Helical" evidence="6">
    <location>
        <begin position="81"/>
        <end position="101"/>
    </location>
</feature>
<dbReference type="InterPro" id="IPR005829">
    <property type="entry name" value="Sugar_transporter_CS"/>
</dbReference>
<feature type="transmembrane region" description="Helical" evidence="6">
    <location>
        <begin position="516"/>
        <end position="534"/>
    </location>
</feature>
<keyword evidence="3 6" id="KW-1133">Transmembrane helix</keyword>
<dbReference type="InterPro" id="IPR005828">
    <property type="entry name" value="MFS_sugar_transport-like"/>
</dbReference>
<feature type="transmembrane region" description="Helical" evidence="6">
    <location>
        <begin position="546"/>
        <end position="567"/>
    </location>
</feature>
<dbReference type="Gene3D" id="1.20.1250.20">
    <property type="entry name" value="MFS general substrate transporter like domains"/>
    <property type="match status" value="1"/>
</dbReference>
<dbReference type="PANTHER" id="PTHR24064">
    <property type="entry name" value="SOLUTE CARRIER FAMILY 22 MEMBER"/>
    <property type="match status" value="1"/>
</dbReference>
<evidence type="ECO:0000256" key="5">
    <source>
        <dbReference type="SAM" id="MobiDB-lite"/>
    </source>
</evidence>
<dbReference type="GO" id="GO:0022857">
    <property type="term" value="F:transmembrane transporter activity"/>
    <property type="evidence" value="ECO:0007669"/>
    <property type="project" value="InterPro"/>
</dbReference>
<name>A0A8J5JBG0_HOMAM</name>
<evidence type="ECO:0000313" key="9">
    <source>
        <dbReference type="Proteomes" id="UP000747542"/>
    </source>
</evidence>
<dbReference type="Pfam" id="PF00083">
    <property type="entry name" value="Sugar_tr"/>
    <property type="match status" value="1"/>
</dbReference>
<sequence length="734" mass="81698">MDLSVAKEIHHNHREDRLAPPGHQVYTGARHPRRNNNHLTRTYHVHKRAPMETQTEALMRHSQPTTKEFKNFDSLLTTLGVGRWTLLMFGSYFLFGGYTAVHVISKCKLSCGCQDGSALLPCFSAMISRLLIVRCQSTCRQREPGAARRALLLPYFSLGGAFYNPAVDHWCRVPQLDNSSWTLEQRLNYSIPRSGAWPSSIARHQIQHVVFLSSKSIVVMVMLVGREESGGRSQCRMFVRDYGAVEGVPWTPDLQTSPEEAATLQIQDCDSWQYDTSIFSTTVSMEWDLVCGKASLSPFFQSFYFFGTAVGEPLMGFIADRYGRRRVVIASTLIFVLTATSSALVPLYSLVLAGRFVLGMIHPIIGPSYIQGMEACPAKLRTVLGLLSTTPFAITGMLFGMWAYFIRDWRNLQLLCTFPVAFLLLQIPFMDESPRWLMMQERYEEATKILRKAARWQGVSLPQHKELVELLNKFKLENEAERRPAVSGSSLGASRRLAIWWQDITVLVRTTTLRRITIGLFGCWFCTGLTYWGMSLSGTTFSNDPFLYMVLSSLMEIPGYSGFTPVVARFGRRLVLSVNFAVCAAAILTILVTPSSYTWMIFSLALVGKLFITGSYGVLYLAASELFPTCVRSRGLSLSSLMARLGSIVSPFIIKVLAASHWWAPSVMFGVCAAVGSLMALLLPESNHKPMPDTVEQLELLYGSRSSSTSSIGEKGAGSSLNSKDSDCEEAAGV</sequence>
<evidence type="ECO:0000256" key="3">
    <source>
        <dbReference type="ARBA" id="ARBA00022989"/>
    </source>
</evidence>
<feature type="domain" description="Major facilitator superfamily (MFS) profile" evidence="7">
    <location>
        <begin position="254"/>
        <end position="688"/>
    </location>
</feature>
<evidence type="ECO:0000256" key="2">
    <source>
        <dbReference type="ARBA" id="ARBA00022692"/>
    </source>
</evidence>
<feature type="region of interest" description="Disordered" evidence="5">
    <location>
        <begin position="706"/>
        <end position="734"/>
    </location>
</feature>
<feature type="transmembrane region" description="Helical" evidence="6">
    <location>
        <begin position="599"/>
        <end position="623"/>
    </location>
</feature>
<gene>
    <name evidence="8" type="primary">Orct-L18</name>
    <name evidence="8" type="ORF">Hamer_G023382</name>
</gene>
<feature type="transmembrane region" description="Helical" evidence="6">
    <location>
        <begin position="574"/>
        <end position="593"/>
    </location>
</feature>
<dbReference type="PROSITE" id="PS00216">
    <property type="entry name" value="SUGAR_TRANSPORT_1"/>
    <property type="match status" value="1"/>
</dbReference>
<dbReference type="CDD" id="cd17317">
    <property type="entry name" value="MFS_SLC22"/>
    <property type="match status" value="1"/>
</dbReference>
<dbReference type="AlphaFoldDB" id="A0A8J5JBG0"/>
<reference evidence="8" key="1">
    <citation type="journal article" date="2021" name="Sci. Adv.">
        <title>The American lobster genome reveals insights on longevity, neural, and immune adaptations.</title>
        <authorList>
            <person name="Polinski J.M."/>
            <person name="Zimin A.V."/>
            <person name="Clark K.F."/>
            <person name="Kohn A.B."/>
            <person name="Sadowski N."/>
            <person name="Timp W."/>
            <person name="Ptitsyn A."/>
            <person name="Khanna P."/>
            <person name="Romanova D.Y."/>
            <person name="Williams P."/>
            <person name="Greenwood S.J."/>
            <person name="Moroz L.L."/>
            <person name="Walt D.R."/>
            <person name="Bodnar A.G."/>
        </authorList>
    </citation>
    <scope>NUCLEOTIDE SEQUENCE</scope>
    <source>
        <strain evidence="8">GMGI-L3</strain>
    </source>
</reference>
<evidence type="ECO:0000259" key="7">
    <source>
        <dbReference type="PROSITE" id="PS50850"/>
    </source>
</evidence>
<feature type="transmembrane region" description="Helical" evidence="6">
    <location>
        <begin position="635"/>
        <end position="656"/>
    </location>
</feature>
<dbReference type="SUPFAM" id="SSF103473">
    <property type="entry name" value="MFS general substrate transporter"/>
    <property type="match status" value="1"/>
</dbReference>
<feature type="region of interest" description="Disordered" evidence="5">
    <location>
        <begin position="1"/>
        <end position="36"/>
    </location>
</feature>
<comment type="caution">
    <text evidence="8">The sequence shown here is derived from an EMBL/GenBank/DDBJ whole genome shotgun (WGS) entry which is preliminary data.</text>
</comment>
<evidence type="ECO:0000256" key="4">
    <source>
        <dbReference type="ARBA" id="ARBA00023136"/>
    </source>
</evidence>
<evidence type="ECO:0000256" key="1">
    <source>
        <dbReference type="ARBA" id="ARBA00004141"/>
    </source>
</evidence>
<dbReference type="InterPro" id="IPR020846">
    <property type="entry name" value="MFS_dom"/>
</dbReference>
<evidence type="ECO:0000256" key="6">
    <source>
        <dbReference type="SAM" id="Phobius"/>
    </source>
</evidence>
<dbReference type="GO" id="GO:0016020">
    <property type="term" value="C:membrane"/>
    <property type="evidence" value="ECO:0007669"/>
    <property type="project" value="UniProtKB-SubCell"/>
</dbReference>
<dbReference type="Proteomes" id="UP000747542">
    <property type="component" value="Unassembled WGS sequence"/>
</dbReference>
<keyword evidence="2 6" id="KW-0812">Transmembrane</keyword>
<feature type="compositionally biased region" description="Basic and acidic residues" evidence="5">
    <location>
        <begin position="1"/>
        <end position="18"/>
    </location>
</feature>
<organism evidence="8 9">
    <name type="scientific">Homarus americanus</name>
    <name type="common">American lobster</name>
    <dbReference type="NCBI Taxonomy" id="6706"/>
    <lineage>
        <taxon>Eukaryota</taxon>
        <taxon>Metazoa</taxon>
        <taxon>Ecdysozoa</taxon>
        <taxon>Arthropoda</taxon>
        <taxon>Crustacea</taxon>
        <taxon>Multicrustacea</taxon>
        <taxon>Malacostraca</taxon>
        <taxon>Eumalacostraca</taxon>
        <taxon>Eucarida</taxon>
        <taxon>Decapoda</taxon>
        <taxon>Pleocyemata</taxon>
        <taxon>Astacidea</taxon>
        <taxon>Nephropoidea</taxon>
        <taxon>Nephropidae</taxon>
        <taxon>Homarus</taxon>
    </lineage>
</organism>
<feature type="transmembrane region" description="Helical" evidence="6">
    <location>
        <begin position="327"/>
        <end position="345"/>
    </location>
</feature>
<feature type="transmembrane region" description="Helical" evidence="6">
    <location>
        <begin position="382"/>
        <end position="406"/>
    </location>
</feature>
<dbReference type="EMBL" id="JAHLQT010045429">
    <property type="protein sequence ID" value="KAG7154083.1"/>
    <property type="molecule type" value="Genomic_DNA"/>
</dbReference>
<keyword evidence="4 6" id="KW-0472">Membrane</keyword>
<dbReference type="PROSITE" id="PS50850">
    <property type="entry name" value="MFS"/>
    <property type="match status" value="1"/>
</dbReference>
<protein>
    <submittedName>
        <fullName evidence="8">Organic cation transporter protein-like 18</fullName>
    </submittedName>
</protein>